<keyword evidence="1" id="KW-0805">Transcription regulation</keyword>
<organism evidence="5 6">
    <name type="scientific">Tautonia plasticadhaerens</name>
    <dbReference type="NCBI Taxonomy" id="2527974"/>
    <lineage>
        <taxon>Bacteria</taxon>
        <taxon>Pseudomonadati</taxon>
        <taxon>Planctomycetota</taxon>
        <taxon>Planctomycetia</taxon>
        <taxon>Isosphaerales</taxon>
        <taxon>Isosphaeraceae</taxon>
        <taxon>Tautonia</taxon>
    </lineage>
</organism>
<keyword evidence="2" id="KW-0238">DNA-binding</keyword>
<dbReference type="PANTHER" id="PTHR46796">
    <property type="entry name" value="HTH-TYPE TRANSCRIPTIONAL ACTIVATOR RHAS-RELATED"/>
    <property type="match status" value="1"/>
</dbReference>
<keyword evidence="6" id="KW-1185">Reference proteome</keyword>
<keyword evidence="3" id="KW-0804">Transcription</keyword>
<dbReference type="SMART" id="SM00342">
    <property type="entry name" value="HTH_ARAC"/>
    <property type="match status" value="1"/>
</dbReference>
<dbReference type="InterPro" id="IPR050204">
    <property type="entry name" value="AraC_XylS_family_regulators"/>
</dbReference>
<evidence type="ECO:0000256" key="3">
    <source>
        <dbReference type="ARBA" id="ARBA00023163"/>
    </source>
</evidence>
<dbReference type="PANTHER" id="PTHR46796:SF6">
    <property type="entry name" value="ARAC SUBFAMILY"/>
    <property type="match status" value="1"/>
</dbReference>
<dbReference type="Gene3D" id="1.10.10.60">
    <property type="entry name" value="Homeodomain-like"/>
    <property type="match status" value="1"/>
</dbReference>
<protein>
    <submittedName>
        <fullName evidence="5">HTH-type transcriptional activator Btr</fullName>
    </submittedName>
</protein>
<evidence type="ECO:0000259" key="4">
    <source>
        <dbReference type="PROSITE" id="PS01124"/>
    </source>
</evidence>
<dbReference type="InterPro" id="IPR018062">
    <property type="entry name" value="HTH_AraC-typ_CS"/>
</dbReference>
<dbReference type="Pfam" id="PF12833">
    <property type="entry name" value="HTH_18"/>
    <property type="match status" value="1"/>
</dbReference>
<sequence length="287" mass="30837">MDEATEIVPLGLHDEAVAEGIGLCRSTQRRPVRANRHAHAFHQLTVVLSSPGHIEWHFGEGRAYSGRPTAGDVVVVPALVPTLVRWDRPFESVSVRLSTGLLDRVAGRAGLGTARLRPAAMRRDPFAGEVARKLADEAGGGGRALLAESLGTALAVHLLREYADDGPDPTPADAGLAGDVLRRVTDYVEGHLDGDLSLARLAAVAGLSPYHFARRFRAAAGTTPHQYVIRRRVDRARELLQGGCDIAQAAARVGFSGQSHLHHHVRRLLGVTPGQLARRPQADGRPR</sequence>
<dbReference type="RefSeq" id="WP_145269621.1">
    <property type="nucleotide sequence ID" value="NZ_CP036426.1"/>
</dbReference>
<accession>A0A518H185</accession>
<dbReference type="InterPro" id="IPR009057">
    <property type="entry name" value="Homeodomain-like_sf"/>
</dbReference>
<evidence type="ECO:0000256" key="1">
    <source>
        <dbReference type="ARBA" id="ARBA00023015"/>
    </source>
</evidence>
<evidence type="ECO:0000313" key="5">
    <source>
        <dbReference type="EMBL" id="QDV34607.1"/>
    </source>
</evidence>
<dbReference type="InterPro" id="IPR018060">
    <property type="entry name" value="HTH_AraC"/>
</dbReference>
<dbReference type="PROSITE" id="PS01124">
    <property type="entry name" value="HTH_ARAC_FAMILY_2"/>
    <property type="match status" value="1"/>
</dbReference>
<dbReference type="PROSITE" id="PS00041">
    <property type="entry name" value="HTH_ARAC_FAMILY_1"/>
    <property type="match status" value="1"/>
</dbReference>
<evidence type="ECO:0000313" key="6">
    <source>
        <dbReference type="Proteomes" id="UP000317835"/>
    </source>
</evidence>
<proteinExistence type="predicted"/>
<dbReference type="GO" id="GO:0043565">
    <property type="term" value="F:sequence-specific DNA binding"/>
    <property type="evidence" value="ECO:0007669"/>
    <property type="project" value="InterPro"/>
</dbReference>
<dbReference type="OrthoDB" id="273555at2"/>
<gene>
    <name evidence="5" type="primary">btr_3</name>
    <name evidence="5" type="ORF">ElP_24980</name>
</gene>
<evidence type="ECO:0000256" key="2">
    <source>
        <dbReference type="ARBA" id="ARBA00023125"/>
    </source>
</evidence>
<name>A0A518H185_9BACT</name>
<dbReference type="GO" id="GO:0003700">
    <property type="term" value="F:DNA-binding transcription factor activity"/>
    <property type="evidence" value="ECO:0007669"/>
    <property type="project" value="InterPro"/>
</dbReference>
<dbReference type="Proteomes" id="UP000317835">
    <property type="component" value="Chromosome"/>
</dbReference>
<dbReference type="AlphaFoldDB" id="A0A518H185"/>
<dbReference type="SUPFAM" id="SSF46689">
    <property type="entry name" value="Homeodomain-like"/>
    <property type="match status" value="2"/>
</dbReference>
<feature type="domain" description="HTH araC/xylS-type" evidence="4">
    <location>
        <begin position="182"/>
        <end position="279"/>
    </location>
</feature>
<reference evidence="5 6" key="1">
    <citation type="submission" date="2019-02" db="EMBL/GenBank/DDBJ databases">
        <title>Deep-cultivation of Planctomycetes and their phenomic and genomic characterization uncovers novel biology.</title>
        <authorList>
            <person name="Wiegand S."/>
            <person name="Jogler M."/>
            <person name="Boedeker C."/>
            <person name="Pinto D."/>
            <person name="Vollmers J."/>
            <person name="Rivas-Marin E."/>
            <person name="Kohn T."/>
            <person name="Peeters S.H."/>
            <person name="Heuer A."/>
            <person name="Rast P."/>
            <person name="Oberbeckmann S."/>
            <person name="Bunk B."/>
            <person name="Jeske O."/>
            <person name="Meyerdierks A."/>
            <person name="Storesund J.E."/>
            <person name="Kallscheuer N."/>
            <person name="Luecker S."/>
            <person name="Lage O.M."/>
            <person name="Pohl T."/>
            <person name="Merkel B.J."/>
            <person name="Hornburger P."/>
            <person name="Mueller R.-W."/>
            <person name="Bruemmer F."/>
            <person name="Labrenz M."/>
            <person name="Spormann A.M."/>
            <person name="Op den Camp H."/>
            <person name="Overmann J."/>
            <person name="Amann R."/>
            <person name="Jetten M.S.M."/>
            <person name="Mascher T."/>
            <person name="Medema M.H."/>
            <person name="Devos D.P."/>
            <person name="Kaster A.-K."/>
            <person name="Ovreas L."/>
            <person name="Rohde M."/>
            <person name="Galperin M.Y."/>
            <person name="Jogler C."/>
        </authorList>
    </citation>
    <scope>NUCLEOTIDE SEQUENCE [LARGE SCALE GENOMIC DNA]</scope>
    <source>
        <strain evidence="5 6">ElP</strain>
    </source>
</reference>
<dbReference type="KEGG" id="tpla:ElP_24980"/>
<dbReference type="EMBL" id="CP036426">
    <property type="protein sequence ID" value="QDV34607.1"/>
    <property type="molecule type" value="Genomic_DNA"/>
</dbReference>